<gene>
    <name evidence="1" type="ORF">ACIGW0_10455</name>
</gene>
<sequence>MKVRIDGPRTGPAVHRIVLTVAAVLLALLSPGPVREGPGVIA</sequence>
<comment type="caution">
    <text evidence="1">The sequence shown here is derived from an EMBL/GenBank/DDBJ whole genome shotgun (WGS) entry which is preliminary data.</text>
</comment>
<accession>A0ABW8CQH0</accession>
<proteinExistence type="predicted"/>
<reference evidence="1 2" key="1">
    <citation type="submission" date="2024-10" db="EMBL/GenBank/DDBJ databases">
        <title>The Natural Products Discovery Center: Release of the First 8490 Sequenced Strains for Exploring Actinobacteria Biosynthetic Diversity.</title>
        <authorList>
            <person name="Kalkreuter E."/>
            <person name="Kautsar S.A."/>
            <person name="Yang D."/>
            <person name="Bader C.D."/>
            <person name="Teijaro C.N."/>
            <person name="Fluegel L."/>
            <person name="Davis C.M."/>
            <person name="Simpson J.R."/>
            <person name="Lauterbach L."/>
            <person name="Steele A.D."/>
            <person name="Gui C."/>
            <person name="Meng S."/>
            <person name="Li G."/>
            <person name="Viehrig K."/>
            <person name="Ye F."/>
            <person name="Su P."/>
            <person name="Kiefer A.F."/>
            <person name="Nichols A."/>
            <person name="Cepeda A.J."/>
            <person name="Yan W."/>
            <person name="Fan B."/>
            <person name="Jiang Y."/>
            <person name="Adhikari A."/>
            <person name="Zheng C.-J."/>
            <person name="Schuster L."/>
            <person name="Cowan T.M."/>
            <person name="Smanski M.J."/>
            <person name="Chevrette M.G."/>
            <person name="De Carvalho L.P.S."/>
            <person name="Shen B."/>
        </authorList>
    </citation>
    <scope>NUCLEOTIDE SEQUENCE [LARGE SCALE GENOMIC DNA]</scope>
    <source>
        <strain evidence="1 2">NPDC053346</strain>
    </source>
</reference>
<name>A0ABW8CQH0_STRBI</name>
<dbReference type="EMBL" id="JBITYT010000004">
    <property type="protein sequence ID" value="MFI9119798.1"/>
    <property type="molecule type" value="Genomic_DNA"/>
</dbReference>
<evidence type="ECO:0000313" key="2">
    <source>
        <dbReference type="Proteomes" id="UP001614391"/>
    </source>
</evidence>
<protein>
    <submittedName>
        <fullName evidence="1">Uncharacterized protein</fullName>
    </submittedName>
</protein>
<evidence type="ECO:0000313" key="1">
    <source>
        <dbReference type="EMBL" id="MFI9119798.1"/>
    </source>
</evidence>
<organism evidence="1 2">
    <name type="scientific">Streptomyces bikiniensis</name>
    <dbReference type="NCBI Taxonomy" id="1896"/>
    <lineage>
        <taxon>Bacteria</taxon>
        <taxon>Bacillati</taxon>
        <taxon>Actinomycetota</taxon>
        <taxon>Actinomycetes</taxon>
        <taxon>Kitasatosporales</taxon>
        <taxon>Streptomycetaceae</taxon>
        <taxon>Streptomyces</taxon>
    </lineage>
</organism>
<dbReference type="Proteomes" id="UP001614391">
    <property type="component" value="Unassembled WGS sequence"/>
</dbReference>
<keyword evidence="2" id="KW-1185">Reference proteome</keyword>
<dbReference type="RefSeq" id="WP_399613121.1">
    <property type="nucleotide sequence ID" value="NZ_JBITYT010000004.1"/>
</dbReference>